<dbReference type="Proteomes" id="UP001595974">
    <property type="component" value="Unassembled WGS sequence"/>
</dbReference>
<dbReference type="EMBL" id="JBHSOG010000050">
    <property type="protein sequence ID" value="MFC5770427.1"/>
    <property type="molecule type" value="Genomic_DNA"/>
</dbReference>
<evidence type="ECO:0000256" key="1">
    <source>
        <dbReference type="SAM" id="Phobius"/>
    </source>
</evidence>
<protein>
    <submittedName>
        <fullName evidence="2">Uncharacterized protein</fullName>
    </submittedName>
</protein>
<sequence length="487" mass="52725">MSVLLELLIGLALLYLLTSVVASFVVEAVASYLKLRARCLEGCIAQLVAGGVNRVEAAGGESARWASNFYEHPLIRALSTARVGAADAASRPSYIPREQYAGVLLDMVRKIANLPPGEPLSIARLREIVREKGDMLPGGVRSRIETALSNGADSLDQVRTSMEAGFDAAMERASGWYKRRTQIWLTLFAFCLALAFNLDSFYIGSRLLKDETLRATTLQMSVDAVSGEEAKSPERFAATVGAWVGGLRGGTSKASGNYLEAAAAGNHDAAMLALRMMHDTNHWNPVLARAGWQFLTARTPDAQSAALAVALPELASPPATPCGNEQPQAPGDGATFADWMQYLRCMATDTERRKQAIAGFRQSAFLWEQTDRVINPTLGWLLARAVLADPKSTREFDELKIYLAALDDATKKFAIGVDASLARLPEVGWISDVSTGWDGGRWLRAFLGWLATAIMAGLGAPFWFDLLGKFVNLRGVGRKPVERTATA</sequence>
<keyword evidence="1" id="KW-0472">Membrane</keyword>
<keyword evidence="1" id="KW-1133">Transmembrane helix</keyword>
<proteinExistence type="predicted"/>
<gene>
    <name evidence="2" type="ORF">ACFPTN_13670</name>
</gene>
<dbReference type="RefSeq" id="WP_157748410.1">
    <property type="nucleotide sequence ID" value="NZ_JBHSOG010000050.1"/>
</dbReference>
<feature type="transmembrane region" description="Helical" evidence="1">
    <location>
        <begin position="446"/>
        <end position="464"/>
    </location>
</feature>
<keyword evidence="3" id="KW-1185">Reference proteome</keyword>
<evidence type="ECO:0000313" key="3">
    <source>
        <dbReference type="Proteomes" id="UP001595974"/>
    </source>
</evidence>
<comment type="caution">
    <text evidence="2">The sequence shown here is derived from an EMBL/GenBank/DDBJ whole genome shotgun (WGS) entry which is preliminary data.</text>
</comment>
<accession>A0ABW1ATE7</accession>
<reference evidence="3" key="1">
    <citation type="journal article" date="2019" name="Int. J. Syst. Evol. Microbiol.">
        <title>The Global Catalogue of Microorganisms (GCM) 10K type strain sequencing project: providing services to taxonomists for standard genome sequencing and annotation.</title>
        <authorList>
            <consortium name="The Broad Institute Genomics Platform"/>
            <consortium name="The Broad Institute Genome Sequencing Center for Infectious Disease"/>
            <person name="Wu L."/>
            <person name="Ma J."/>
        </authorList>
    </citation>
    <scope>NUCLEOTIDE SEQUENCE [LARGE SCALE GENOMIC DNA]</scope>
    <source>
        <strain evidence="3">SHR3</strain>
    </source>
</reference>
<feature type="transmembrane region" description="Helical" evidence="1">
    <location>
        <begin position="183"/>
        <end position="204"/>
    </location>
</feature>
<name>A0ABW1ATE7_9RHOO</name>
<keyword evidence="1" id="KW-0812">Transmembrane</keyword>
<evidence type="ECO:0000313" key="2">
    <source>
        <dbReference type="EMBL" id="MFC5770427.1"/>
    </source>
</evidence>
<organism evidence="2 3">
    <name type="scientific">Thauera sinica</name>
    <dbReference type="NCBI Taxonomy" id="2665146"/>
    <lineage>
        <taxon>Bacteria</taxon>
        <taxon>Pseudomonadati</taxon>
        <taxon>Pseudomonadota</taxon>
        <taxon>Betaproteobacteria</taxon>
        <taxon>Rhodocyclales</taxon>
        <taxon>Zoogloeaceae</taxon>
        <taxon>Thauera</taxon>
    </lineage>
</organism>